<feature type="signal peptide" evidence="18">
    <location>
        <begin position="1"/>
        <end position="16"/>
    </location>
</feature>
<feature type="active site" description="Phosphoserine intermediate" evidence="14">
    <location>
        <position position="99"/>
    </location>
</feature>
<dbReference type="AlphaFoldDB" id="A0A922CS57"/>
<evidence type="ECO:0000256" key="11">
    <source>
        <dbReference type="ARBA" id="ARBA00023136"/>
    </source>
</evidence>
<gene>
    <name evidence="19" type="ORF">O3G_MSEX009479</name>
</gene>
<dbReference type="PROSITE" id="PS00123">
    <property type="entry name" value="ALKALINE_PHOSPHATASE"/>
    <property type="match status" value="1"/>
</dbReference>
<comment type="cofactor">
    <cofactor evidence="15">
        <name>Zn(2+)</name>
        <dbReference type="ChEBI" id="CHEBI:29105"/>
    </cofactor>
    <text evidence="15">Binds 2 Zn(2+) ions.</text>
</comment>
<evidence type="ECO:0000256" key="18">
    <source>
        <dbReference type="SAM" id="SignalP"/>
    </source>
</evidence>
<keyword evidence="18" id="KW-0732">Signal</keyword>
<evidence type="ECO:0000256" key="9">
    <source>
        <dbReference type="ARBA" id="ARBA00022833"/>
    </source>
</evidence>
<comment type="catalytic activity">
    <reaction evidence="17">
        <text>a phosphate monoester + H2O = an alcohol + phosphate</text>
        <dbReference type="Rhea" id="RHEA:15017"/>
        <dbReference type="ChEBI" id="CHEBI:15377"/>
        <dbReference type="ChEBI" id="CHEBI:30879"/>
        <dbReference type="ChEBI" id="CHEBI:43474"/>
        <dbReference type="ChEBI" id="CHEBI:67140"/>
        <dbReference type="EC" id="3.1.3.1"/>
    </reaction>
</comment>
<dbReference type="GO" id="GO:0046872">
    <property type="term" value="F:metal ion binding"/>
    <property type="evidence" value="ECO:0007669"/>
    <property type="project" value="UniProtKB-KW"/>
</dbReference>
<proteinExistence type="inferred from homology"/>
<evidence type="ECO:0000256" key="6">
    <source>
        <dbReference type="ARBA" id="ARBA00022622"/>
    </source>
</evidence>
<feature type="binding site" evidence="15">
    <location>
        <position position="55"/>
    </location>
    <ligand>
        <name>Mg(2+)</name>
        <dbReference type="ChEBI" id="CHEBI:18420"/>
    </ligand>
</feature>
<dbReference type="GO" id="GO:0004035">
    <property type="term" value="F:alkaline phosphatase activity"/>
    <property type="evidence" value="ECO:0007669"/>
    <property type="project" value="UniProtKB-EC"/>
</dbReference>
<evidence type="ECO:0000256" key="5">
    <source>
        <dbReference type="ARBA" id="ARBA00022553"/>
    </source>
</evidence>
<evidence type="ECO:0000256" key="16">
    <source>
        <dbReference type="RuleBase" id="RU003946"/>
    </source>
</evidence>
<keyword evidence="13" id="KW-0449">Lipoprotein</keyword>
<feature type="binding site" evidence="15">
    <location>
        <position position="456"/>
    </location>
    <ligand>
        <name>Zn(2+)</name>
        <dbReference type="ChEBI" id="CHEBI:29105"/>
        <label>2</label>
    </ligand>
</feature>
<keyword evidence="20" id="KW-1185">Reference proteome</keyword>
<dbReference type="PANTHER" id="PTHR11596:SF5">
    <property type="entry name" value="ALKALINE PHOSPHATASE"/>
    <property type="match status" value="1"/>
</dbReference>
<evidence type="ECO:0000256" key="4">
    <source>
        <dbReference type="ARBA" id="ARBA00022475"/>
    </source>
</evidence>
<evidence type="ECO:0000256" key="3">
    <source>
        <dbReference type="ARBA" id="ARBA00012647"/>
    </source>
</evidence>
<name>A0A922CS57_MANSE</name>
<evidence type="ECO:0000313" key="19">
    <source>
        <dbReference type="EMBL" id="KAG6455928.1"/>
    </source>
</evidence>
<dbReference type="GO" id="GO:0005886">
    <property type="term" value="C:plasma membrane"/>
    <property type="evidence" value="ECO:0007669"/>
    <property type="project" value="UniProtKB-SubCell"/>
</dbReference>
<feature type="binding site" evidence="15">
    <location>
        <position position="162"/>
    </location>
    <ligand>
        <name>Mg(2+)</name>
        <dbReference type="ChEBI" id="CHEBI:18420"/>
    </ligand>
</feature>
<feature type="binding site" evidence="15">
    <location>
        <position position="325"/>
    </location>
    <ligand>
        <name>Mg(2+)</name>
        <dbReference type="ChEBI" id="CHEBI:18420"/>
    </ligand>
</feature>
<organism evidence="19 20">
    <name type="scientific">Manduca sexta</name>
    <name type="common">Tobacco hawkmoth</name>
    <name type="synonym">Tobacco hornworm</name>
    <dbReference type="NCBI Taxonomy" id="7130"/>
    <lineage>
        <taxon>Eukaryota</taxon>
        <taxon>Metazoa</taxon>
        <taxon>Ecdysozoa</taxon>
        <taxon>Arthropoda</taxon>
        <taxon>Hexapoda</taxon>
        <taxon>Insecta</taxon>
        <taxon>Pterygota</taxon>
        <taxon>Neoptera</taxon>
        <taxon>Endopterygota</taxon>
        <taxon>Lepidoptera</taxon>
        <taxon>Glossata</taxon>
        <taxon>Ditrysia</taxon>
        <taxon>Bombycoidea</taxon>
        <taxon>Sphingidae</taxon>
        <taxon>Sphinginae</taxon>
        <taxon>Sphingini</taxon>
        <taxon>Manduca</taxon>
    </lineage>
</organism>
<dbReference type="GO" id="GO:0098552">
    <property type="term" value="C:side of membrane"/>
    <property type="evidence" value="ECO:0007669"/>
    <property type="project" value="UniProtKB-KW"/>
</dbReference>
<dbReference type="CDD" id="cd16012">
    <property type="entry name" value="ALP"/>
    <property type="match status" value="1"/>
</dbReference>
<feature type="binding site" evidence="15">
    <location>
        <position position="371"/>
    </location>
    <ligand>
        <name>Zn(2+)</name>
        <dbReference type="ChEBI" id="CHEBI:29105"/>
        <label>2</label>
    </ligand>
</feature>
<dbReference type="PRINTS" id="PR00113">
    <property type="entry name" value="ALKPHPHTASE"/>
</dbReference>
<comment type="similarity">
    <text evidence="2 16">Belongs to the alkaline phosphatase family.</text>
</comment>
<dbReference type="InterPro" id="IPR017850">
    <property type="entry name" value="Alkaline_phosphatase_core_sf"/>
</dbReference>
<keyword evidence="7 15" id="KW-0479">Metal-binding</keyword>
<protein>
    <recommendedName>
        <fullName evidence="3 17">Alkaline phosphatase</fullName>
        <ecNumber evidence="3 17">3.1.3.1</ecNumber>
    </recommendedName>
</protein>
<keyword evidence="5" id="KW-0597">Phosphoprotein</keyword>
<evidence type="ECO:0000256" key="13">
    <source>
        <dbReference type="ARBA" id="ARBA00023288"/>
    </source>
</evidence>
<dbReference type="InterPro" id="IPR018299">
    <property type="entry name" value="Alkaline_phosphatase_AS"/>
</dbReference>
<reference evidence="19" key="1">
    <citation type="journal article" date="2016" name="Insect Biochem. Mol. Biol.">
        <title>Multifaceted biological insights from a draft genome sequence of the tobacco hornworm moth, Manduca sexta.</title>
        <authorList>
            <person name="Kanost M.R."/>
            <person name="Arrese E.L."/>
            <person name="Cao X."/>
            <person name="Chen Y.R."/>
            <person name="Chellapilla S."/>
            <person name="Goldsmith M.R."/>
            <person name="Grosse-Wilde E."/>
            <person name="Heckel D.G."/>
            <person name="Herndon N."/>
            <person name="Jiang H."/>
            <person name="Papanicolaou A."/>
            <person name="Qu J."/>
            <person name="Soulages J.L."/>
            <person name="Vogel H."/>
            <person name="Walters J."/>
            <person name="Waterhouse R.M."/>
            <person name="Ahn S.J."/>
            <person name="Almeida F.C."/>
            <person name="An C."/>
            <person name="Aqrawi P."/>
            <person name="Bretschneider A."/>
            <person name="Bryant W.B."/>
            <person name="Bucks S."/>
            <person name="Chao H."/>
            <person name="Chevignon G."/>
            <person name="Christen J.M."/>
            <person name="Clarke D.F."/>
            <person name="Dittmer N.T."/>
            <person name="Ferguson L.C.F."/>
            <person name="Garavelou S."/>
            <person name="Gordon K.H.J."/>
            <person name="Gunaratna R.T."/>
            <person name="Han Y."/>
            <person name="Hauser F."/>
            <person name="He Y."/>
            <person name="Heidel-Fischer H."/>
            <person name="Hirsh A."/>
            <person name="Hu Y."/>
            <person name="Jiang H."/>
            <person name="Kalra D."/>
            <person name="Klinner C."/>
            <person name="Konig C."/>
            <person name="Kovar C."/>
            <person name="Kroll A.R."/>
            <person name="Kuwar S.S."/>
            <person name="Lee S.L."/>
            <person name="Lehman R."/>
            <person name="Li K."/>
            <person name="Li Z."/>
            <person name="Liang H."/>
            <person name="Lovelace S."/>
            <person name="Lu Z."/>
            <person name="Mansfield J.H."/>
            <person name="McCulloch K.J."/>
            <person name="Mathew T."/>
            <person name="Morton B."/>
            <person name="Muzny D.M."/>
            <person name="Neunemann D."/>
            <person name="Ongeri F."/>
            <person name="Pauchet Y."/>
            <person name="Pu L.L."/>
            <person name="Pyrousis I."/>
            <person name="Rao X.J."/>
            <person name="Redding A."/>
            <person name="Roesel C."/>
            <person name="Sanchez-Gracia A."/>
            <person name="Schaack S."/>
            <person name="Shukla A."/>
            <person name="Tetreau G."/>
            <person name="Wang Y."/>
            <person name="Xiong G.H."/>
            <person name="Traut W."/>
            <person name="Walsh T.K."/>
            <person name="Worley K.C."/>
            <person name="Wu D."/>
            <person name="Wu W."/>
            <person name="Wu Y.Q."/>
            <person name="Zhang X."/>
            <person name="Zou Z."/>
            <person name="Zucker H."/>
            <person name="Briscoe A.D."/>
            <person name="Burmester T."/>
            <person name="Clem R.J."/>
            <person name="Feyereisen R."/>
            <person name="Grimmelikhuijzen C.J.P."/>
            <person name="Hamodrakas S.J."/>
            <person name="Hansson B.S."/>
            <person name="Huguet E."/>
            <person name="Jermiin L.S."/>
            <person name="Lan Q."/>
            <person name="Lehman H.K."/>
            <person name="Lorenzen M."/>
            <person name="Merzendorfer H."/>
            <person name="Michalopoulos I."/>
            <person name="Morton D.B."/>
            <person name="Muthukrishnan S."/>
            <person name="Oakeshott J.G."/>
            <person name="Palmer W."/>
            <person name="Park Y."/>
            <person name="Passarelli A.L."/>
            <person name="Rozas J."/>
            <person name="Schwartz L.M."/>
            <person name="Smith W."/>
            <person name="Southgate A."/>
            <person name="Vilcinskas A."/>
            <person name="Vogt R."/>
            <person name="Wang P."/>
            <person name="Werren J."/>
            <person name="Yu X.Q."/>
            <person name="Zhou J.J."/>
            <person name="Brown S.J."/>
            <person name="Scherer S.E."/>
            <person name="Richards S."/>
            <person name="Blissard G.W."/>
        </authorList>
    </citation>
    <scope>NUCLEOTIDE SEQUENCE</scope>
</reference>
<dbReference type="InterPro" id="IPR001952">
    <property type="entry name" value="Alkaline_phosphatase"/>
</dbReference>
<evidence type="ECO:0000313" key="20">
    <source>
        <dbReference type="Proteomes" id="UP000791440"/>
    </source>
</evidence>
<comment type="caution">
    <text evidence="19">The sequence shown here is derived from an EMBL/GenBank/DDBJ whole genome shotgun (WGS) entry which is preliminary data.</text>
</comment>
<keyword evidence="9 15" id="KW-0862">Zinc</keyword>
<feature type="binding site" evidence="15">
    <location>
        <position position="164"/>
    </location>
    <ligand>
        <name>Mg(2+)</name>
        <dbReference type="ChEBI" id="CHEBI:18420"/>
    </ligand>
</feature>
<evidence type="ECO:0000256" key="7">
    <source>
        <dbReference type="ARBA" id="ARBA00022723"/>
    </source>
</evidence>
<evidence type="ECO:0000256" key="12">
    <source>
        <dbReference type="ARBA" id="ARBA00023180"/>
    </source>
</evidence>
<keyword evidence="4" id="KW-1003">Cell membrane</keyword>
<keyword evidence="6" id="KW-0336">GPI-anchor</keyword>
<keyword evidence="12" id="KW-0325">Glycoprotein</keyword>
<reference evidence="19" key="2">
    <citation type="submission" date="2020-12" db="EMBL/GenBank/DDBJ databases">
        <authorList>
            <person name="Kanost M."/>
        </authorList>
    </citation>
    <scope>NUCLEOTIDE SEQUENCE</scope>
</reference>
<evidence type="ECO:0000256" key="2">
    <source>
        <dbReference type="ARBA" id="ARBA00005984"/>
    </source>
</evidence>
<dbReference type="EMBL" id="JH668501">
    <property type="protein sequence ID" value="KAG6455928.1"/>
    <property type="molecule type" value="Genomic_DNA"/>
</dbReference>
<evidence type="ECO:0000256" key="14">
    <source>
        <dbReference type="PIRSR" id="PIRSR601952-1"/>
    </source>
</evidence>
<evidence type="ECO:0000256" key="8">
    <source>
        <dbReference type="ARBA" id="ARBA00022801"/>
    </source>
</evidence>
<dbReference type="Pfam" id="PF00245">
    <property type="entry name" value="Alk_phosphatase"/>
    <property type="match status" value="1"/>
</dbReference>
<dbReference type="SUPFAM" id="SSF53649">
    <property type="entry name" value="Alkaline phosphatase-like"/>
    <property type="match status" value="1"/>
</dbReference>
<evidence type="ECO:0000256" key="15">
    <source>
        <dbReference type="PIRSR" id="PIRSR601952-2"/>
    </source>
</evidence>
<accession>A0A922CS57</accession>
<feature type="binding site" evidence="15">
    <location>
        <position position="334"/>
    </location>
    <ligand>
        <name>Zn(2+)</name>
        <dbReference type="ChEBI" id="CHEBI:29105"/>
        <label>2</label>
    </ligand>
</feature>
<dbReference type="Proteomes" id="UP000791440">
    <property type="component" value="Unassembled WGS sequence"/>
</dbReference>
<dbReference type="FunFam" id="3.40.720.10:FF:000008">
    <property type="entry name" value="Alkaline phosphatase"/>
    <property type="match status" value="1"/>
</dbReference>
<keyword evidence="11" id="KW-0472">Membrane</keyword>
<evidence type="ECO:0000256" key="17">
    <source>
        <dbReference type="RuleBase" id="RU003947"/>
    </source>
</evidence>
<comment type="cofactor">
    <cofactor evidence="15">
        <name>Mg(2+)</name>
        <dbReference type="ChEBI" id="CHEBI:18420"/>
    </cofactor>
    <text evidence="15">Binds 1 Mg(2+) ion.</text>
</comment>
<feature type="binding site" evidence="15">
    <location>
        <position position="372"/>
    </location>
    <ligand>
        <name>Zn(2+)</name>
        <dbReference type="ChEBI" id="CHEBI:29105"/>
        <label>2</label>
    </ligand>
</feature>
<dbReference type="PANTHER" id="PTHR11596">
    <property type="entry name" value="ALKALINE PHOSPHATASE"/>
    <property type="match status" value="1"/>
</dbReference>
<dbReference type="Gene3D" id="3.40.720.10">
    <property type="entry name" value="Alkaline Phosphatase, subunit A"/>
    <property type="match status" value="1"/>
</dbReference>
<comment type="subcellular location">
    <subcellularLocation>
        <location evidence="1">Cell membrane</location>
        <topology evidence="1">Lipid-anchor</topology>
        <topology evidence="1">GPI-anchor</topology>
    </subcellularLocation>
</comment>
<feature type="chain" id="PRO_5037784090" description="Alkaline phosphatase" evidence="18">
    <location>
        <begin position="17"/>
        <end position="525"/>
    </location>
</feature>
<keyword evidence="10 15" id="KW-0460">Magnesium</keyword>
<evidence type="ECO:0000256" key="10">
    <source>
        <dbReference type="ARBA" id="ARBA00022842"/>
    </source>
</evidence>
<evidence type="ECO:0000256" key="1">
    <source>
        <dbReference type="ARBA" id="ARBA00004609"/>
    </source>
</evidence>
<dbReference type="SMART" id="SM00098">
    <property type="entry name" value="alkPPc"/>
    <property type="match status" value="1"/>
</dbReference>
<keyword evidence="8 17" id="KW-0378">Hydrolase</keyword>
<feature type="binding site" evidence="15">
    <location>
        <position position="55"/>
    </location>
    <ligand>
        <name>Zn(2+)</name>
        <dbReference type="ChEBI" id="CHEBI:29105"/>
        <label>2</label>
    </ligand>
</feature>
<dbReference type="EC" id="3.1.3.1" evidence="3 17"/>
<feature type="binding site" evidence="15">
    <location>
        <position position="330"/>
    </location>
    <ligand>
        <name>Zn(2+)</name>
        <dbReference type="ChEBI" id="CHEBI:29105"/>
        <label>2</label>
    </ligand>
</feature>
<sequence length="525" mass="57754">MFGRVLFILFLTTAQCTLPKDQEYWKKLAREEFEGSLSLQINNNIAKNVILFVGDGMGINTVTATRIYKGGASHRLAFEKFPFTGLLKTYSANKMVPDSASSGTALFSGVKVNQETVGVDATVERGDCAASLKPAARLDSLAAQFLKAGRRAGLVTTTRVTHATPSGLYAHSAYRKWECEATMPQDAAECKDIARQLVEDWPGRDLHVILGGGRQVFETNSTNTKEDPYDTWSCRRRDNRNLTEVYIQDKEKRNLKYSYVKNTGELKEIDHQNTDYLLGIFANGHLKYEDERNTGDEGMPSLTDMVEAAIKVLSSDQNGYYLMVEGGNIDMAHHRGWAKRALNEAAEMENAVQLALRVTDPKNTLIIVTSDHGHTLSINGYPLRDSDITGIAQKSPYDGKNYTTLSYGTGGPDAMQYHVVSDGNGTKIVRDEPSILVATRFDYKQPAGIILDENSHGGGDVAIYATGPHAHLFTGVHEQHYVYHAVCCAAHVGDTAGVCSGAHAHTNTLILYTIILAFIVVQMFL</sequence>